<sequence length="165" mass="18689">MTDENISEKFRTDSQRYGNEKTIEEAFSNQAHRNEGELNAALEDTTHLSEQEAFAFVQGCLGTFASVSNEELAEDMVQGQGFESLSEYRQTCRRAREKVADAIWIYELIDAYRFPDLPEGCAECNQALGGMWVEPDDGPSPLCRNCADIDPDKHFPPWEPDDSRQ</sequence>
<protein>
    <submittedName>
        <fullName evidence="1">Uncharacterized protein</fullName>
    </submittedName>
</protein>
<accession>M0PBE1</accession>
<keyword evidence="2" id="KW-1185">Reference proteome</keyword>
<evidence type="ECO:0000313" key="1">
    <source>
        <dbReference type="EMBL" id="EMA66135.1"/>
    </source>
</evidence>
<reference evidence="1 2" key="1">
    <citation type="journal article" date="2014" name="PLoS Genet.">
        <title>Phylogenetically driven sequencing of extremely halophilic archaea reveals strategies for static and dynamic osmo-response.</title>
        <authorList>
            <person name="Becker E.A."/>
            <person name="Seitzer P.M."/>
            <person name="Tritt A."/>
            <person name="Larsen D."/>
            <person name="Krusor M."/>
            <person name="Yao A.I."/>
            <person name="Wu D."/>
            <person name="Madern D."/>
            <person name="Eisen J.A."/>
            <person name="Darling A.E."/>
            <person name="Facciotti M.T."/>
        </authorList>
    </citation>
    <scope>NUCLEOTIDE SEQUENCE [LARGE SCALE GENOMIC DNA]</scope>
    <source>
        <strain evidence="1 2">JCM 14978</strain>
    </source>
</reference>
<name>M0PBE1_9EURY</name>
<evidence type="ECO:0000313" key="2">
    <source>
        <dbReference type="Proteomes" id="UP000011546"/>
    </source>
</evidence>
<organism evidence="1 2">
    <name type="scientific">Halorubrum kocurii JCM 14978</name>
    <dbReference type="NCBI Taxonomy" id="1230456"/>
    <lineage>
        <taxon>Archaea</taxon>
        <taxon>Methanobacteriati</taxon>
        <taxon>Methanobacteriota</taxon>
        <taxon>Stenosarchaea group</taxon>
        <taxon>Halobacteria</taxon>
        <taxon>Halobacteriales</taxon>
        <taxon>Haloferacaceae</taxon>
        <taxon>Halorubrum</taxon>
    </lineage>
</organism>
<dbReference type="AlphaFoldDB" id="M0PBE1"/>
<gene>
    <name evidence="1" type="ORF">C468_04876</name>
</gene>
<proteinExistence type="predicted"/>
<dbReference type="RefSeq" id="WP_008847715.1">
    <property type="nucleotide sequence ID" value="NZ_AOJH01000037.1"/>
</dbReference>
<dbReference type="Proteomes" id="UP000011546">
    <property type="component" value="Unassembled WGS sequence"/>
</dbReference>
<dbReference type="OrthoDB" id="375979at2157"/>
<comment type="caution">
    <text evidence="1">The sequence shown here is derived from an EMBL/GenBank/DDBJ whole genome shotgun (WGS) entry which is preliminary data.</text>
</comment>
<dbReference type="EMBL" id="AOJH01000037">
    <property type="protein sequence ID" value="EMA66135.1"/>
    <property type="molecule type" value="Genomic_DNA"/>
</dbReference>